<dbReference type="PANTHER" id="PTHR10422:SF18">
    <property type="entry name" value="CYTOCHROME C OXIDASE SUBUNIT 1"/>
    <property type="match status" value="1"/>
</dbReference>
<accession>A0A381V831</accession>
<dbReference type="PROSITE" id="PS50855">
    <property type="entry name" value="COX1"/>
    <property type="match status" value="1"/>
</dbReference>
<proteinExistence type="predicted"/>
<dbReference type="SUPFAM" id="SSF81442">
    <property type="entry name" value="Cytochrome c oxidase subunit I-like"/>
    <property type="match status" value="1"/>
</dbReference>
<feature type="transmembrane region" description="Helical" evidence="1">
    <location>
        <begin position="452"/>
        <end position="477"/>
    </location>
</feature>
<dbReference type="Gene3D" id="1.20.210.10">
    <property type="entry name" value="Cytochrome c oxidase-like, subunit I domain"/>
    <property type="match status" value="1"/>
</dbReference>
<dbReference type="InterPro" id="IPR000883">
    <property type="entry name" value="Cyt_C_Oxase_1"/>
</dbReference>
<evidence type="ECO:0000313" key="3">
    <source>
        <dbReference type="EMBL" id="SVA36529.1"/>
    </source>
</evidence>
<sequence>MVLTLAKPRPIWQIMFSTHHTDVGLLYLIFSIMAMFIGGAMAIAIRVELFAPGAQLIADSMTFNRLFTSHGTTMIFLFLLPSASAVGNYLVPIMVRYKDMAYPKLNAIAFWMIPPAAALVWLGMADFGWYANPPYSVISAPAPAAEMWIFGLKILGVSSILGGINFVVTILKCKHPDMSLGKVPLLAWSFLATSVIAIMAIPTFAAGLLMLLTDRLGATGFFNPLVGGDPIAYQHLFWFTFHPEVYVLVIPAIGMMYEIIPRFSRRPIFSHSSGVFAFVLLSIVAFASWAHHMFATGMSFTEKTVFMVGTLAAVPASAMHVFNFLATMWNGRIKFATPMMFAVGGIALFFSAGAGGVVNTAMPLDFITHDSYWVVGHFHLFVFGTIAFGTIGFFYYLFPYVTRRMYNEKLGVVHFILSMVGASLTFFTQHLLGLYGMPRRIFDYPEIPEWIAMNQIITIGAMIILVGMVIFLANLIYSTARGKPANMEDPFGLGGKYYYPYSQLNPHHDKAGY</sequence>
<name>A0A381V831_9ZZZZ</name>
<dbReference type="CDD" id="cd00919">
    <property type="entry name" value="Heme_Cu_Oxidase_I"/>
    <property type="match status" value="1"/>
</dbReference>
<evidence type="ECO:0000259" key="2">
    <source>
        <dbReference type="PROSITE" id="PS50855"/>
    </source>
</evidence>
<dbReference type="GO" id="GO:0009060">
    <property type="term" value="P:aerobic respiration"/>
    <property type="evidence" value="ECO:0007669"/>
    <property type="project" value="InterPro"/>
</dbReference>
<dbReference type="GO" id="GO:0004129">
    <property type="term" value="F:cytochrome-c oxidase activity"/>
    <property type="evidence" value="ECO:0007669"/>
    <property type="project" value="InterPro"/>
</dbReference>
<feature type="transmembrane region" description="Helical" evidence="1">
    <location>
        <begin position="275"/>
        <end position="294"/>
    </location>
</feature>
<protein>
    <recommendedName>
        <fullName evidence="2">Cytochrome oxidase subunit I profile domain-containing protein</fullName>
    </recommendedName>
</protein>
<dbReference type="Pfam" id="PF00115">
    <property type="entry name" value="COX1"/>
    <property type="match status" value="1"/>
</dbReference>
<evidence type="ECO:0000256" key="1">
    <source>
        <dbReference type="SAM" id="Phobius"/>
    </source>
</evidence>
<dbReference type="GO" id="GO:0020037">
    <property type="term" value="F:heme binding"/>
    <property type="evidence" value="ECO:0007669"/>
    <property type="project" value="InterPro"/>
</dbReference>
<keyword evidence="1" id="KW-0472">Membrane</keyword>
<dbReference type="GO" id="GO:0016020">
    <property type="term" value="C:membrane"/>
    <property type="evidence" value="ECO:0007669"/>
    <property type="project" value="InterPro"/>
</dbReference>
<dbReference type="AlphaFoldDB" id="A0A381V831"/>
<keyword evidence="1" id="KW-1133">Transmembrane helix</keyword>
<feature type="transmembrane region" description="Helical" evidence="1">
    <location>
        <begin position="150"/>
        <end position="171"/>
    </location>
</feature>
<reference evidence="3" key="1">
    <citation type="submission" date="2018-05" db="EMBL/GenBank/DDBJ databases">
        <authorList>
            <person name="Lanie J.A."/>
            <person name="Ng W.-L."/>
            <person name="Kazmierczak K.M."/>
            <person name="Andrzejewski T.M."/>
            <person name="Davidsen T.M."/>
            <person name="Wayne K.J."/>
            <person name="Tettelin H."/>
            <person name="Glass J.I."/>
            <person name="Rusch D."/>
            <person name="Podicherti R."/>
            <person name="Tsui H.-C.T."/>
            <person name="Winkler M.E."/>
        </authorList>
    </citation>
    <scope>NUCLEOTIDE SEQUENCE</scope>
</reference>
<dbReference type="PRINTS" id="PR01165">
    <property type="entry name" value="CYCOXIDASEI"/>
</dbReference>
<dbReference type="InterPro" id="IPR023616">
    <property type="entry name" value="Cyt_c_oxase-like_su1_dom"/>
</dbReference>
<dbReference type="EMBL" id="UINC01008105">
    <property type="protein sequence ID" value="SVA36529.1"/>
    <property type="molecule type" value="Genomic_DNA"/>
</dbReference>
<organism evidence="3">
    <name type="scientific">marine metagenome</name>
    <dbReference type="NCBI Taxonomy" id="408172"/>
    <lineage>
        <taxon>unclassified sequences</taxon>
        <taxon>metagenomes</taxon>
        <taxon>ecological metagenomes</taxon>
    </lineage>
</organism>
<gene>
    <name evidence="3" type="ORF">METZ01_LOCUS89383</name>
</gene>
<feature type="domain" description="Cytochrome oxidase subunit I profile" evidence="2">
    <location>
        <begin position="6"/>
        <end position="513"/>
    </location>
</feature>
<feature type="transmembrane region" description="Helical" evidence="1">
    <location>
        <begin position="338"/>
        <end position="358"/>
    </location>
</feature>
<feature type="transmembrane region" description="Helical" evidence="1">
    <location>
        <begin position="410"/>
        <end position="432"/>
    </location>
</feature>
<feature type="transmembrane region" description="Helical" evidence="1">
    <location>
        <begin position="107"/>
        <end position="130"/>
    </location>
</feature>
<dbReference type="InterPro" id="IPR036927">
    <property type="entry name" value="Cyt_c_oxase-like_su1_sf"/>
</dbReference>
<dbReference type="PANTHER" id="PTHR10422">
    <property type="entry name" value="CYTOCHROME C OXIDASE SUBUNIT 1"/>
    <property type="match status" value="1"/>
</dbReference>
<dbReference type="GO" id="GO:0015990">
    <property type="term" value="P:electron transport coupled proton transport"/>
    <property type="evidence" value="ECO:0007669"/>
    <property type="project" value="TreeGrafter"/>
</dbReference>
<feature type="transmembrane region" description="Helical" evidence="1">
    <location>
        <begin position="25"/>
        <end position="45"/>
    </location>
</feature>
<feature type="transmembrane region" description="Helical" evidence="1">
    <location>
        <begin position="378"/>
        <end position="398"/>
    </location>
</feature>
<keyword evidence="1" id="KW-0812">Transmembrane</keyword>
<dbReference type="GO" id="GO:0022904">
    <property type="term" value="P:respiratory electron transport chain"/>
    <property type="evidence" value="ECO:0007669"/>
    <property type="project" value="TreeGrafter"/>
</dbReference>
<feature type="transmembrane region" description="Helical" evidence="1">
    <location>
        <begin position="74"/>
        <end position="95"/>
    </location>
</feature>
<feature type="transmembrane region" description="Helical" evidence="1">
    <location>
        <begin position="232"/>
        <end position="254"/>
    </location>
</feature>
<feature type="transmembrane region" description="Helical" evidence="1">
    <location>
        <begin position="183"/>
        <end position="212"/>
    </location>
</feature>
<feature type="transmembrane region" description="Helical" evidence="1">
    <location>
        <begin position="306"/>
        <end position="326"/>
    </location>
</feature>